<protein>
    <submittedName>
        <fullName evidence="1">Uncharacterized protein</fullName>
    </submittedName>
</protein>
<dbReference type="PANTHER" id="PTHR36971">
    <property type="entry name" value="UNNAMED PRODUCT"/>
    <property type="match status" value="1"/>
</dbReference>
<organism evidence="1 2">
    <name type="scientific">Ostreococcus lucimarinus (strain CCE9901)</name>
    <dbReference type="NCBI Taxonomy" id="436017"/>
    <lineage>
        <taxon>Eukaryota</taxon>
        <taxon>Viridiplantae</taxon>
        <taxon>Chlorophyta</taxon>
        <taxon>Mamiellophyceae</taxon>
        <taxon>Mamiellales</taxon>
        <taxon>Bathycoccaceae</taxon>
        <taxon>Ostreococcus</taxon>
    </lineage>
</organism>
<dbReference type="OrthoDB" id="7459479at2759"/>
<evidence type="ECO:0000313" key="1">
    <source>
        <dbReference type="EMBL" id="ABO98959.1"/>
    </source>
</evidence>
<dbReference type="Gramene" id="ABO98959">
    <property type="protein sequence ID" value="ABO98959"/>
    <property type="gene ID" value="OSTLU_26877"/>
</dbReference>
<dbReference type="GeneID" id="5004927"/>
<proteinExistence type="predicted"/>
<dbReference type="PANTHER" id="PTHR36971:SF1">
    <property type="entry name" value="METHYLTRANSFERASE DOMAIN-CONTAINING PROTEIN"/>
    <property type="match status" value="1"/>
</dbReference>
<accession>A4S5T6</accession>
<name>A4S5T6_OSTLU</name>
<dbReference type="AlphaFoldDB" id="A4S5T6"/>
<dbReference type="EMBL" id="CP000592">
    <property type="protein sequence ID" value="ABO98959.1"/>
    <property type="molecule type" value="Genomic_DNA"/>
</dbReference>
<dbReference type="RefSeq" id="XP_001420666.1">
    <property type="nucleotide sequence ID" value="XM_001420629.1"/>
</dbReference>
<reference evidence="1 2" key="1">
    <citation type="journal article" date="2007" name="Proc. Natl. Acad. Sci. U.S.A.">
        <title>The tiny eukaryote Ostreococcus provides genomic insights into the paradox of plankton speciation.</title>
        <authorList>
            <person name="Palenik B."/>
            <person name="Grimwood J."/>
            <person name="Aerts A."/>
            <person name="Rouze P."/>
            <person name="Salamov A."/>
            <person name="Putnam N."/>
            <person name="Dupont C."/>
            <person name="Jorgensen R."/>
            <person name="Derelle E."/>
            <person name="Rombauts S."/>
            <person name="Zhou K."/>
            <person name="Otillar R."/>
            <person name="Merchant S.S."/>
            <person name="Podell S."/>
            <person name="Gaasterland T."/>
            <person name="Napoli C."/>
            <person name="Gendler K."/>
            <person name="Manuell A."/>
            <person name="Tai V."/>
            <person name="Vallon O."/>
            <person name="Piganeau G."/>
            <person name="Jancek S."/>
            <person name="Heijde M."/>
            <person name="Jabbari K."/>
            <person name="Bowler C."/>
            <person name="Lohr M."/>
            <person name="Robbens S."/>
            <person name="Werner G."/>
            <person name="Dubchak I."/>
            <person name="Pazour G.J."/>
            <person name="Ren Q."/>
            <person name="Paulsen I."/>
            <person name="Delwiche C."/>
            <person name="Schmutz J."/>
            <person name="Rokhsar D."/>
            <person name="Van de Peer Y."/>
            <person name="Moreau H."/>
            <person name="Grigoriev I.V."/>
        </authorList>
    </citation>
    <scope>NUCLEOTIDE SEQUENCE [LARGE SCALE GENOMIC DNA]</scope>
    <source>
        <strain evidence="1 2">CCE9901</strain>
    </source>
</reference>
<dbReference type="Proteomes" id="UP000001568">
    <property type="component" value="Chromosome 12"/>
</dbReference>
<sequence>MHPDQATDAAVDFALERNLPFAVVPCCVYAKEFGKRRLADGSRVTTHAHLVDHLVQKAGLTDVRVAELPFPGKNVVVYGTGRRASTCVAVQTPQRGGVGE</sequence>
<keyword evidence="2" id="KW-1185">Reference proteome</keyword>
<evidence type="ECO:0000313" key="2">
    <source>
        <dbReference type="Proteomes" id="UP000001568"/>
    </source>
</evidence>
<dbReference type="HOGENOM" id="CLU_2310844_0_0_1"/>
<gene>
    <name evidence="1" type="ORF">OSTLU_26877</name>
</gene>
<dbReference type="KEGG" id="olu:OSTLU_26877"/>